<reference evidence="2 3" key="1">
    <citation type="submission" date="2019-05" db="EMBL/GenBank/DDBJ databases">
        <title>Another draft genome of Portunus trituberculatus and its Hox gene families provides insights of decapod evolution.</title>
        <authorList>
            <person name="Jeong J.-H."/>
            <person name="Song I."/>
            <person name="Kim S."/>
            <person name="Choi T."/>
            <person name="Kim D."/>
            <person name="Ryu S."/>
            <person name="Kim W."/>
        </authorList>
    </citation>
    <scope>NUCLEOTIDE SEQUENCE [LARGE SCALE GENOMIC DNA]</scope>
    <source>
        <tissue evidence="2">Muscle</tissue>
    </source>
</reference>
<dbReference type="EMBL" id="VSRR010123050">
    <property type="protein sequence ID" value="MPD00471.1"/>
    <property type="molecule type" value="Genomic_DNA"/>
</dbReference>
<dbReference type="AlphaFoldDB" id="A0A5B7JUC2"/>
<dbReference type="Proteomes" id="UP000324222">
    <property type="component" value="Unassembled WGS sequence"/>
</dbReference>
<organism evidence="2 3">
    <name type="scientific">Portunus trituberculatus</name>
    <name type="common">Swimming crab</name>
    <name type="synonym">Neptunus trituberculatus</name>
    <dbReference type="NCBI Taxonomy" id="210409"/>
    <lineage>
        <taxon>Eukaryota</taxon>
        <taxon>Metazoa</taxon>
        <taxon>Ecdysozoa</taxon>
        <taxon>Arthropoda</taxon>
        <taxon>Crustacea</taxon>
        <taxon>Multicrustacea</taxon>
        <taxon>Malacostraca</taxon>
        <taxon>Eumalacostraca</taxon>
        <taxon>Eucarida</taxon>
        <taxon>Decapoda</taxon>
        <taxon>Pleocyemata</taxon>
        <taxon>Brachyura</taxon>
        <taxon>Eubrachyura</taxon>
        <taxon>Portunoidea</taxon>
        <taxon>Portunidae</taxon>
        <taxon>Portuninae</taxon>
        <taxon>Portunus</taxon>
    </lineage>
</organism>
<comment type="caution">
    <text evidence="2">The sequence shown here is derived from an EMBL/GenBank/DDBJ whole genome shotgun (WGS) entry which is preliminary data.</text>
</comment>
<feature type="region of interest" description="Disordered" evidence="1">
    <location>
        <begin position="1"/>
        <end position="24"/>
    </location>
</feature>
<gene>
    <name evidence="2" type="ORF">E2C01_095944</name>
</gene>
<sequence length="63" mass="7282">MKKYQDRLLSHASTHRHPPPTSLHEDVLSHHYIASHRITSHRIALHRIAQLIPSLKSHHTSQA</sequence>
<protein>
    <submittedName>
        <fullName evidence="2">Uncharacterized protein</fullName>
    </submittedName>
</protein>
<accession>A0A5B7JUC2</accession>
<evidence type="ECO:0000313" key="2">
    <source>
        <dbReference type="EMBL" id="MPD00471.1"/>
    </source>
</evidence>
<name>A0A5B7JUC2_PORTR</name>
<evidence type="ECO:0000256" key="1">
    <source>
        <dbReference type="SAM" id="MobiDB-lite"/>
    </source>
</evidence>
<evidence type="ECO:0000313" key="3">
    <source>
        <dbReference type="Proteomes" id="UP000324222"/>
    </source>
</evidence>
<keyword evidence="3" id="KW-1185">Reference proteome</keyword>
<proteinExistence type="predicted"/>